<dbReference type="AlphaFoldDB" id="A0A2P2QUX3"/>
<evidence type="ECO:0000313" key="1">
    <source>
        <dbReference type="EMBL" id="MBX70809.1"/>
    </source>
</evidence>
<sequence>MSFTRLIKNVGILFLFVANHDTCLISRSYVFFRSLKSCINHASFLYIFPSIFEKERELLSLITCYKPELIVLLFYGSRL</sequence>
<reference evidence="1" key="1">
    <citation type="submission" date="2018-02" db="EMBL/GenBank/DDBJ databases">
        <title>Rhizophora mucronata_Transcriptome.</title>
        <authorList>
            <person name="Meera S.P."/>
            <person name="Sreeshan A."/>
            <person name="Augustine A."/>
        </authorList>
    </citation>
    <scope>NUCLEOTIDE SEQUENCE</scope>
    <source>
        <tissue evidence="1">Leaf</tissue>
    </source>
</reference>
<proteinExistence type="predicted"/>
<accession>A0A2P2QUX3</accession>
<organism evidence="1">
    <name type="scientific">Rhizophora mucronata</name>
    <name type="common">Asiatic mangrove</name>
    <dbReference type="NCBI Taxonomy" id="61149"/>
    <lineage>
        <taxon>Eukaryota</taxon>
        <taxon>Viridiplantae</taxon>
        <taxon>Streptophyta</taxon>
        <taxon>Embryophyta</taxon>
        <taxon>Tracheophyta</taxon>
        <taxon>Spermatophyta</taxon>
        <taxon>Magnoliopsida</taxon>
        <taxon>eudicotyledons</taxon>
        <taxon>Gunneridae</taxon>
        <taxon>Pentapetalae</taxon>
        <taxon>rosids</taxon>
        <taxon>fabids</taxon>
        <taxon>Malpighiales</taxon>
        <taxon>Rhizophoraceae</taxon>
        <taxon>Rhizophora</taxon>
    </lineage>
</organism>
<protein>
    <submittedName>
        <fullName evidence="1">Uncharacterized protein</fullName>
    </submittedName>
</protein>
<name>A0A2P2QUX3_RHIMU</name>
<dbReference type="EMBL" id="GGEC01090325">
    <property type="protein sequence ID" value="MBX70809.1"/>
    <property type="molecule type" value="Transcribed_RNA"/>
</dbReference>